<dbReference type="EMBL" id="JAGFNS010000021">
    <property type="protein sequence ID" value="MBO3741422.1"/>
    <property type="molecule type" value="Genomic_DNA"/>
</dbReference>
<keyword evidence="3" id="KW-1185">Reference proteome</keyword>
<keyword evidence="1" id="KW-0472">Membrane</keyword>
<keyword evidence="1" id="KW-1133">Transmembrane helix</keyword>
<comment type="caution">
    <text evidence="2">The sequence shown here is derived from an EMBL/GenBank/DDBJ whole genome shotgun (WGS) entry which is preliminary data.</text>
</comment>
<name>A0ABS3US65_9ACTN</name>
<organism evidence="2 3">
    <name type="scientific">Actinoplanes flavus</name>
    <dbReference type="NCBI Taxonomy" id="2820290"/>
    <lineage>
        <taxon>Bacteria</taxon>
        <taxon>Bacillati</taxon>
        <taxon>Actinomycetota</taxon>
        <taxon>Actinomycetes</taxon>
        <taxon>Micromonosporales</taxon>
        <taxon>Micromonosporaceae</taxon>
        <taxon>Actinoplanes</taxon>
    </lineage>
</organism>
<keyword evidence="1" id="KW-0812">Transmembrane</keyword>
<reference evidence="2 3" key="1">
    <citation type="submission" date="2021-03" db="EMBL/GenBank/DDBJ databases">
        <title>Actinoplanes flavus sp. nov., a novel actinomycete isolated from Coconut Palm rhizosphere soil.</title>
        <authorList>
            <person name="Luo X."/>
        </authorList>
    </citation>
    <scope>NUCLEOTIDE SEQUENCE [LARGE SCALE GENOMIC DNA]</scope>
    <source>
        <strain evidence="2 3">NEAU-H7</strain>
    </source>
</reference>
<evidence type="ECO:0000313" key="2">
    <source>
        <dbReference type="EMBL" id="MBO3741422.1"/>
    </source>
</evidence>
<protein>
    <submittedName>
        <fullName evidence="2">Uncharacterized protein</fullName>
    </submittedName>
</protein>
<evidence type="ECO:0000256" key="1">
    <source>
        <dbReference type="SAM" id="Phobius"/>
    </source>
</evidence>
<sequence length="112" mass="12338">MPAQLLYLNLFSQHREDYEGIFRALREFVGEIARARMQYTSATNALRRTRRCFSAGAVATASVVTGLLAVVASPTVISTDQHQAIKVDPNLDSGGEVEVDMFTQAQTDLMTE</sequence>
<evidence type="ECO:0000313" key="3">
    <source>
        <dbReference type="Proteomes" id="UP000679690"/>
    </source>
</evidence>
<dbReference type="Proteomes" id="UP000679690">
    <property type="component" value="Unassembled WGS sequence"/>
</dbReference>
<feature type="transmembrane region" description="Helical" evidence="1">
    <location>
        <begin position="52"/>
        <end position="72"/>
    </location>
</feature>
<accession>A0ABS3US65</accession>
<proteinExistence type="predicted"/>
<gene>
    <name evidence="2" type="ORF">J5X75_28325</name>
</gene>
<dbReference type="RefSeq" id="WP_208470572.1">
    <property type="nucleotide sequence ID" value="NZ_JAGFNS010000021.1"/>
</dbReference>